<comment type="caution">
    <text evidence="1">The sequence shown here is derived from an EMBL/GenBank/DDBJ whole genome shotgun (WGS) entry which is preliminary data.</text>
</comment>
<name>A0A8H6DZJ4_COCSA</name>
<dbReference type="Proteomes" id="UP000624244">
    <property type="component" value="Unassembled WGS sequence"/>
</dbReference>
<dbReference type="AlphaFoldDB" id="A0A8H6DZJ4"/>
<evidence type="ECO:0000313" key="2">
    <source>
        <dbReference type="Proteomes" id="UP000624244"/>
    </source>
</evidence>
<protein>
    <submittedName>
        <fullName evidence="1">Uncharacterized protein</fullName>
    </submittedName>
</protein>
<accession>A0A8H6DZJ4</accession>
<dbReference type="EMBL" id="WNKQ01000001">
    <property type="protein sequence ID" value="KAF5853832.1"/>
    <property type="molecule type" value="Genomic_DNA"/>
</dbReference>
<evidence type="ECO:0000313" key="1">
    <source>
        <dbReference type="EMBL" id="KAF5853832.1"/>
    </source>
</evidence>
<sequence length="64" mass="6657">MSGSLRSTGLAGVAHACKYLATSPTYSSGTALAMSRKSVIVLAAPAKDFQPVNMRRTCNLVLNA</sequence>
<organism evidence="1 2">
    <name type="scientific">Cochliobolus sativus</name>
    <name type="common">Common root rot and spot blotch fungus</name>
    <name type="synonym">Bipolaris sorokiniana</name>
    <dbReference type="NCBI Taxonomy" id="45130"/>
    <lineage>
        <taxon>Eukaryota</taxon>
        <taxon>Fungi</taxon>
        <taxon>Dikarya</taxon>
        <taxon>Ascomycota</taxon>
        <taxon>Pezizomycotina</taxon>
        <taxon>Dothideomycetes</taxon>
        <taxon>Pleosporomycetidae</taxon>
        <taxon>Pleosporales</taxon>
        <taxon>Pleosporineae</taxon>
        <taxon>Pleosporaceae</taxon>
        <taxon>Bipolaris</taxon>
    </lineage>
</organism>
<gene>
    <name evidence="1" type="ORF">GGP41_006599</name>
</gene>
<proteinExistence type="predicted"/>
<reference evidence="1" key="1">
    <citation type="submission" date="2019-11" db="EMBL/GenBank/DDBJ databases">
        <title>Bipolaris sorokiniana Genome sequencing.</title>
        <authorList>
            <person name="Wang H."/>
        </authorList>
    </citation>
    <scope>NUCLEOTIDE SEQUENCE</scope>
</reference>